<dbReference type="NCBIfam" id="NF005899">
    <property type="entry name" value="PRK07869.1"/>
    <property type="match status" value="1"/>
</dbReference>
<gene>
    <name evidence="5" type="ORF">FHU29_004396</name>
</gene>
<dbReference type="PANTHER" id="PTHR11895:SF7">
    <property type="entry name" value="GLUTAMYL-TRNA(GLN) AMIDOTRANSFERASE SUBUNIT A, MITOCHONDRIAL"/>
    <property type="match status" value="1"/>
</dbReference>
<keyword evidence="5" id="KW-0378">Hydrolase</keyword>
<sequence>MLENQTFPRRGTERTHAFTDDVLGDADAVGIAQRIRSRDISPAEALEAAISRAQSVNGPLNAIQVPAFSRARDSLRGGAHPDGEFGCVPTFLKDNVNMAGLPTTRGSVAFSPSPVRRDDRFVTQFLSLGFSVLGKTRLPEFGFNASTEFMDDEPTRNPWNRAYSAGASSGGAAALVASGVVPIAHANDGGGSIRIPAAACGLVGLKPSRGRLRSEPLHDALPVRIISDGVLSRSVRDTAAFFTAAERVHRNSSLPPIGAIDRPGQRRLRIGVVTDSVLGHQTDSETTAAVLATAELLSDLGHHVDQAPTPVDPGFAEDFLHYWALLSVMLTVPGRWIHGKDFSMERIDGLTRGLVERFWRNAHLTPAVLYRLRRTGDLVRTKLERWDVILSPVVSHTTPPIGYLSPRQPFSELIERLTRYVAFTPLNNVAGTPALSLPLASTAAGLPIGVQFSAHEGQERVLLELALELEAAAPFRTITA</sequence>
<comment type="similarity">
    <text evidence="2">Belongs to the amidase family.</text>
</comment>
<accession>A0A839RUJ5</accession>
<dbReference type="Pfam" id="PF01425">
    <property type="entry name" value="Amidase"/>
    <property type="match status" value="1"/>
</dbReference>
<evidence type="ECO:0000256" key="2">
    <source>
        <dbReference type="ARBA" id="ARBA00009199"/>
    </source>
</evidence>
<evidence type="ECO:0000256" key="3">
    <source>
        <dbReference type="ARBA" id="ARBA00012922"/>
    </source>
</evidence>
<evidence type="ECO:0000313" key="6">
    <source>
        <dbReference type="Proteomes" id="UP000567922"/>
    </source>
</evidence>
<dbReference type="EC" id="3.5.1.4" evidence="3"/>
<dbReference type="RefSeq" id="WP_083962102.1">
    <property type="nucleotide sequence ID" value="NZ_BDDI01000002.1"/>
</dbReference>
<keyword evidence="6" id="KW-1185">Reference proteome</keyword>
<feature type="domain" description="Amidase" evidence="4">
    <location>
        <begin position="44"/>
        <end position="463"/>
    </location>
</feature>
<dbReference type="EMBL" id="JACHWS010000005">
    <property type="protein sequence ID" value="MBB3039906.1"/>
    <property type="molecule type" value="Genomic_DNA"/>
</dbReference>
<comment type="catalytic activity">
    <reaction evidence="1">
        <text>a monocarboxylic acid amide + H2O = a monocarboxylate + NH4(+)</text>
        <dbReference type="Rhea" id="RHEA:12020"/>
        <dbReference type="ChEBI" id="CHEBI:15377"/>
        <dbReference type="ChEBI" id="CHEBI:28938"/>
        <dbReference type="ChEBI" id="CHEBI:35757"/>
        <dbReference type="ChEBI" id="CHEBI:83628"/>
        <dbReference type="EC" id="3.5.1.4"/>
    </reaction>
</comment>
<dbReference type="PROSITE" id="PS00571">
    <property type="entry name" value="AMIDASES"/>
    <property type="match status" value="1"/>
</dbReference>
<dbReference type="InterPro" id="IPR020556">
    <property type="entry name" value="Amidase_CS"/>
</dbReference>
<name>A0A839RUJ5_9ACTN</name>
<dbReference type="InterPro" id="IPR000120">
    <property type="entry name" value="Amidase"/>
</dbReference>
<evidence type="ECO:0000256" key="1">
    <source>
        <dbReference type="ARBA" id="ARBA00001311"/>
    </source>
</evidence>
<evidence type="ECO:0000313" key="5">
    <source>
        <dbReference type="EMBL" id="MBB3039906.1"/>
    </source>
</evidence>
<protein>
    <recommendedName>
        <fullName evidence="3">amidase</fullName>
        <ecNumber evidence="3">3.5.1.4</ecNumber>
    </recommendedName>
</protein>
<dbReference type="Proteomes" id="UP000567922">
    <property type="component" value="Unassembled WGS sequence"/>
</dbReference>
<dbReference type="Gene3D" id="3.90.1300.10">
    <property type="entry name" value="Amidase signature (AS) domain"/>
    <property type="match status" value="1"/>
</dbReference>
<proteinExistence type="inferred from homology"/>
<organism evidence="5 6">
    <name type="scientific">Hoyosella altamirensis</name>
    <dbReference type="NCBI Taxonomy" id="616997"/>
    <lineage>
        <taxon>Bacteria</taxon>
        <taxon>Bacillati</taxon>
        <taxon>Actinomycetota</taxon>
        <taxon>Actinomycetes</taxon>
        <taxon>Mycobacteriales</taxon>
        <taxon>Hoyosellaceae</taxon>
        <taxon>Hoyosella</taxon>
    </lineage>
</organism>
<dbReference type="InterPro" id="IPR023631">
    <property type="entry name" value="Amidase_dom"/>
</dbReference>
<dbReference type="AlphaFoldDB" id="A0A839RUJ5"/>
<dbReference type="InterPro" id="IPR036928">
    <property type="entry name" value="AS_sf"/>
</dbReference>
<comment type="caution">
    <text evidence="5">The sequence shown here is derived from an EMBL/GenBank/DDBJ whole genome shotgun (WGS) entry which is preliminary data.</text>
</comment>
<reference evidence="5 6" key="1">
    <citation type="submission" date="2020-08" db="EMBL/GenBank/DDBJ databases">
        <title>Sequencing the genomes of 1000 actinobacteria strains.</title>
        <authorList>
            <person name="Klenk H.-P."/>
        </authorList>
    </citation>
    <scope>NUCLEOTIDE SEQUENCE [LARGE SCALE GENOMIC DNA]</scope>
    <source>
        <strain evidence="5 6">DSM 45258</strain>
    </source>
</reference>
<dbReference type="GO" id="GO:0004040">
    <property type="term" value="F:amidase activity"/>
    <property type="evidence" value="ECO:0007669"/>
    <property type="project" value="UniProtKB-EC"/>
</dbReference>
<evidence type="ECO:0000259" key="4">
    <source>
        <dbReference type="Pfam" id="PF01425"/>
    </source>
</evidence>
<dbReference type="OrthoDB" id="5175573at2"/>
<dbReference type="PANTHER" id="PTHR11895">
    <property type="entry name" value="TRANSAMIDASE"/>
    <property type="match status" value="1"/>
</dbReference>
<dbReference type="SUPFAM" id="SSF75304">
    <property type="entry name" value="Amidase signature (AS) enzymes"/>
    <property type="match status" value="1"/>
</dbReference>